<dbReference type="GO" id="GO:0016020">
    <property type="term" value="C:membrane"/>
    <property type="evidence" value="ECO:0007669"/>
    <property type="project" value="UniProtKB-SubCell"/>
</dbReference>
<reference evidence="8 9" key="1">
    <citation type="submission" date="2016-06" db="EMBL/GenBank/DDBJ databases">
        <title>Insight into the functional genes involving in sulfur oxidation in Pearl River water.</title>
        <authorList>
            <person name="Luo J."/>
            <person name="Tan X."/>
            <person name="Lin W."/>
        </authorList>
    </citation>
    <scope>NUCLEOTIDE SEQUENCE [LARGE SCALE GENOMIC DNA]</scope>
    <source>
        <strain evidence="8 9">LS2</strain>
    </source>
</reference>
<comment type="subcellular location">
    <subcellularLocation>
        <location evidence="1">Membrane</location>
    </subcellularLocation>
</comment>
<dbReference type="KEGG" id="haz:A9404_03245"/>
<sequence length="393" mass="42551">MKKPSILRRLKWSFIGMGVLMGLIFPVFASFFVTFRTGMLEWFVLGCIVSGITVGVVNYWVTHVVILRQLMKIACLATAVRQGDLTGKCDVVSADSVGEISDSVNGMIQTLHEQIGDINRGSASLNEASEMLHNLIEQVLSGQRRVESQRGRVISEVDNLSSSGTALEAALSRVSDQVRAMKNRSEQGQGQIGRSVASIQEAIGRVEESTMHIRALVSAKDEVERMALTIGSVADQTNLLALNAAIEAARAGEHGRGFAVVAEEVRALAKRSRDAAVEIASVMDRLTRDVNNTDRAMSEVVSYSQQAETALSSAQNELSEILSATEQSLAATYDVEADNMRHQQSIERLHTDLSALVDVIASGAKNLNLAKNAVDSVQEDSKLLATLVHGFRI</sequence>
<dbReference type="CDD" id="cd06225">
    <property type="entry name" value="HAMP"/>
    <property type="match status" value="1"/>
</dbReference>
<feature type="domain" description="HAMP" evidence="7">
    <location>
        <begin position="64"/>
        <end position="116"/>
    </location>
</feature>
<keyword evidence="5" id="KW-0812">Transmembrane</keyword>
<evidence type="ECO:0000313" key="9">
    <source>
        <dbReference type="Proteomes" id="UP000078596"/>
    </source>
</evidence>
<protein>
    <recommendedName>
        <fullName evidence="10">Chemotaxis protein</fullName>
    </recommendedName>
</protein>
<evidence type="ECO:0000256" key="1">
    <source>
        <dbReference type="ARBA" id="ARBA00004370"/>
    </source>
</evidence>
<dbReference type="Proteomes" id="UP000078596">
    <property type="component" value="Chromosome"/>
</dbReference>
<dbReference type="STRING" id="1860122.A9404_03245"/>
<dbReference type="EMBL" id="CP016027">
    <property type="protein sequence ID" value="ANJ66523.1"/>
    <property type="molecule type" value="Genomic_DNA"/>
</dbReference>
<evidence type="ECO:0000256" key="3">
    <source>
        <dbReference type="ARBA" id="ARBA00029447"/>
    </source>
</evidence>
<organism evidence="8 9">
    <name type="scientific">Halothiobacillus diazotrophicus</name>
    <dbReference type="NCBI Taxonomy" id="1860122"/>
    <lineage>
        <taxon>Bacteria</taxon>
        <taxon>Pseudomonadati</taxon>
        <taxon>Pseudomonadota</taxon>
        <taxon>Gammaproteobacteria</taxon>
        <taxon>Chromatiales</taxon>
        <taxon>Halothiobacillaceae</taxon>
        <taxon>Halothiobacillus</taxon>
    </lineage>
</organism>
<dbReference type="Pfam" id="PF00015">
    <property type="entry name" value="MCPsignal"/>
    <property type="match status" value="1"/>
</dbReference>
<feature type="transmembrane region" description="Helical" evidence="5">
    <location>
        <begin position="39"/>
        <end position="61"/>
    </location>
</feature>
<dbReference type="GO" id="GO:0007165">
    <property type="term" value="P:signal transduction"/>
    <property type="evidence" value="ECO:0007669"/>
    <property type="project" value="UniProtKB-KW"/>
</dbReference>
<proteinExistence type="inferred from homology"/>
<accession>A0A191ZF82</accession>
<dbReference type="PROSITE" id="PS50111">
    <property type="entry name" value="CHEMOTAXIS_TRANSDUC_2"/>
    <property type="match status" value="1"/>
</dbReference>
<comment type="similarity">
    <text evidence="3">Belongs to the methyl-accepting chemotaxis (MCP) protein family.</text>
</comment>
<keyword evidence="5" id="KW-1133">Transmembrane helix</keyword>
<dbReference type="RefSeq" id="WP_066098622.1">
    <property type="nucleotide sequence ID" value="NZ_CP016027.1"/>
</dbReference>
<evidence type="ECO:0000256" key="4">
    <source>
        <dbReference type="PROSITE-ProRule" id="PRU00284"/>
    </source>
</evidence>
<feature type="transmembrane region" description="Helical" evidence="5">
    <location>
        <begin position="12"/>
        <end position="33"/>
    </location>
</feature>
<dbReference type="SUPFAM" id="SSF58104">
    <property type="entry name" value="Methyl-accepting chemotaxis protein (MCP) signaling domain"/>
    <property type="match status" value="1"/>
</dbReference>
<evidence type="ECO:0008006" key="10">
    <source>
        <dbReference type="Google" id="ProtNLM"/>
    </source>
</evidence>
<dbReference type="PROSITE" id="PS50885">
    <property type="entry name" value="HAMP"/>
    <property type="match status" value="1"/>
</dbReference>
<name>A0A191ZF82_9GAMM</name>
<keyword evidence="9" id="KW-1185">Reference proteome</keyword>
<feature type="domain" description="Methyl-accepting transducer" evidence="6">
    <location>
        <begin position="121"/>
        <end position="368"/>
    </location>
</feature>
<dbReference type="OrthoDB" id="5620315at2"/>
<keyword evidence="2 4" id="KW-0807">Transducer</keyword>
<dbReference type="SMART" id="SM00304">
    <property type="entry name" value="HAMP"/>
    <property type="match status" value="2"/>
</dbReference>
<keyword evidence="5" id="KW-0472">Membrane</keyword>
<dbReference type="AlphaFoldDB" id="A0A191ZF82"/>
<dbReference type="PANTHER" id="PTHR32089">
    <property type="entry name" value="METHYL-ACCEPTING CHEMOTAXIS PROTEIN MCPB"/>
    <property type="match status" value="1"/>
</dbReference>
<dbReference type="InterPro" id="IPR004089">
    <property type="entry name" value="MCPsignal_dom"/>
</dbReference>
<evidence type="ECO:0000256" key="5">
    <source>
        <dbReference type="SAM" id="Phobius"/>
    </source>
</evidence>
<evidence type="ECO:0000259" key="6">
    <source>
        <dbReference type="PROSITE" id="PS50111"/>
    </source>
</evidence>
<dbReference type="SMART" id="SM00283">
    <property type="entry name" value="MA"/>
    <property type="match status" value="1"/>
</dbReference>
<dbReference type="InterPro" id="IPR003660">
    <property type="entry name" value="HAMP_dom"/>
</dbReference>
<evidence type="ECO:0000256" key="2">
    <source>
        <dbReference type="ARBA" id="ARBA00023224"/>
    </source>
</evidence>
<evidence type="ECO:0000259" key="7">
    <source>
        <dbReference type="PROSITE" id="PS50885"/>
    </source>
</evidence>
<gene>
    <name evidence="8" type="ORF">A9404_03245</name>
</gene>
<evidence type="ECO:0000313" key="8">
    <source>
        <dbReference type="EMBL" id="ANJ66523.1"/>
    </source>
</evidence>
<dbReference type="GO" id="GO:0006935">
    <property type="term" value="P:chemotaxis"/>
    <property type="evidence" value="ECO:0007669"/>
    <property type="project" value="UniProtKB-ARBA"/>
</dbReference>
<dbReference type="PANTHER" id="PTHR32089:SF112">
    <property type="entry name" value="LYSOZYME-LIKE PROTEIN-RELATED"/>
    <property type="match status" value="1"/>
</dbReference>
<dbReference type="Gene3D" id="1.10.287.950">
    <property type="entry name" value="Methyl-accepting chemotaxis protein"/>
    <property type="match status" value="1"/>
</dbReference>